<dbReference type="AlphaFoldDB" id="A0A1F8EA40"/>
<comment type="caution">
    <text evidence="1">The sequence shown here is derived from an EMBL/GenBank/DDBJ whole genome shotgun (WGS) entry which is preliminary data.</text>
</comment>
<proteinExistence type="predicted"/>
<dbReference type="Proteomes" id="UP000177594">
    <property type="component" value="Unassembled WGS sequence"/>
</dbReference>
<dbReference type="SUPFAM" id="SSF53271">
    <property type="entry name" value="PRTase-like"/>
    <property type="match status" value="1"/>
</dbReference>
<name>A0A1F8EA40_9BACT</name>
<evidence type="ECO:0000313" key="2">
    <source>
        <dbReference type="Proteomes" id="UP000177594"/>
    </source>
</evidence>
<sequence length="247" mass="27634">MSPSTQYLEVLSSVRGYYKCPKDRSGKRLGPLVAYAGRDENNKQYVGDEYVNFAKAEEYAYVLNVFADLIVKLEPFKAIELIDVFSGAPEGGKALALLLALKTGCRYVAPEKKIVELATPSSREKTNFVFGRHSLDPSGRPERVVLVEDVLNNFSSTEKLIKLVYDNGGVVIAIVSFLNRSLREIRDTYISPVLEHGIPIISLVDIPIPEYRQGDPEVSDDIARGNVVWKPKDRWSELEAAMKQHSQ</sequence>
<accession>A0A1F8EA40</accession>
<evidence type="ECO:0008006" key="3">
    <source>
        <dbReference type="Google" id="ProtNLM"/>
    </source>
</evidence>
<gene>
    <name evidence="1" type="ORF">A2817_01385</name>
</gene>
<evidence type="ECO:0000313" key="1">
    <source>
        <dbReference type="EMBL" id="OGM97209.1"/>
    </source>
</evidence>
<dbReference type="Gene3D" id="3.40.50.2020">
    <property type="match status" value="1"/>
</dbReference>
<reference evidence="1 2" key="1">
    <citation type="journal article" date="2016" name="Nat. Commun.">
        <title>Thousands of microbial genomes shed light on interconnected biogeochemical processes in an aquifer system.</title>
        <authorList>
            <person name="Anantharaman K."/>
            <person name="Brown C.T."/>
            <person name="Hug L.A."/>
            <person name="Sharon I."/>
            <person name="Castelle C.J."/>
            <person name="Probst A.J."/>
            <person name="Thomas B.C."/>
            <person name="Singh A."/>
            <person name="Wilkins M.J."/>
            <person name="Karaoz U."/>
            <person name="Brodie E.L."/>
            <person name="Williams K.H."/>
            <person name="Hubbard S.S."/>
            <person name="Banfield J.F."/>
        </authorList>
    </citation>
    <scope>NUCLEOTIDE SEQUENCE [LARGE SCALE GENOMIC DNA]</scope>
</reference>
<organism evidence="1 2">
    <name type="scientific">Candidatus Yanofskybacteria bacterium RIFCSPHIGHO2_01_FULL_39_8b</name>
    <dbReference type="NCBI Taxonomy" id="1802659"/>
    <lineage>
        <taxon>Bacteria</taxon>
        <taxon>Candidatus Yanofskyibacteriota</taxon>
    </lineage>
</organism>
<protein>
    <recommendedName>
        <fullName evidence="3">Phosphoribosyltransferase domain-containing protein</fullName>
    </recommendedName>
</protein>
<dbReference type="InterPro" id="IPR029057">
    <property type="entry name" value="PRTase-like"/>
</dbReference>
<dbReference type="EMBL" id="MGIZ01000057">
    <property type="protein sequence ID" value="OGM97209.1"/>
    <property type="molecule type" value="Genomic_DNA"/>
</dbReference>